<dbReference type="EMBL" id="JANLCK010000018">
    <property type="protein sequence ID" value="MCS5728006.1"/>
    <property type="molecule type" value="Genomic_DNA"/>
</dbReference>
<accession>A0AA41XKX8</accession>
<protein>
    <submittedName>
        <fullName evidence="2">MarR family transcriptional regulator</fullName>
    </submittedName>
</protein>
<feature type="domain" description="HTH marR-type" evidence="1">
    <location>
        <begin position="4"/>
        <end position="145"/>
    </location>
</feature>
<dbReference type="InterPro" id="IPR039422">
    <property type="entry name" value="MarR/SlyA-like"/>
</dbReference>
<proteinExistence type="predicted"/>
<dbReference type="SMART" id="SM00347">
    <property type="entry name" value="HTH_MARR"/>
    <property type="match status" value="1"/>
</dbReference>
<dbReference type="SUPFAM" id="SSF46785">
    <property type="entry name" value="Winged helix' DNA-binding domain"/>
    <property type="match status" value="1"/>
</dbReference>
<dbReference type="PANTHER" id="PTHR33164:SF99">
    <property type="entry name" value="MARR FAMILY REGULATORY PROTEIN"/>
    <property type="match status" value="1"/>
</dbReference>
<evidence type="ECO:0000313" key="2">
    <source>
        <dbReference type="EMBL" id="MCS5728006.1"/>
    </source>
</evidence>
<evidence type="ECO:0000259" key="1">
    <source>
        <dbReference type="PROSITE" id="PS50995"/>
    </source>
</evidence>
<name>A0AA41XKX8_9MICO</name>
<reference evidence="2" key="1">
    <citation type="submission" date="2022-08" db="EMBL/GenBank/DDBJ databases">
        <authorList>
            <person name="Deng Y."/>
            <person name="Han X.-F."/>
            <person name="Zhang Y.-Q."/>
        </authorList>
    </citation>
    <scope>NUCLEOTIDE SEQUENCE</scope>
    <source>
        <strain evidence="2">CPCC 203407</strain>
    </source>
</reference>
<dbReference type="InterPro" id="IPR036388">
    <property type="entry name" value="WH-like_DNA-bd_sf"/>
</dbReference>
<dbReference type="GO" id="GO:0003700">
    <property type="term" value="F:DNA-binding transcription factor activity"/>
    <property type="evidence" value="ECO:0007669"/>
    <property type="project" value="InterPro"/>
</dbReference>
<dbReference type="PANTHER" id="PTHR33164">
    <property type="entry name" value="TRANSCRIPTIONAL REGULATOR, MARR FAMILY"/>
    <property type="match status" value="1"/>
</dbReference>
<dbReference type="Proteomes" id="UP001165587">
    <property type="component" value="Unassembled WGS sequence"/>
</dbReference>
<dbReference type="RefSeq" id="WP_259531111.1">
    <property type="nucleotide sequence ID" value="NZ_JANLCK010000018.1"/>
</dbReference>
<dbReference type="PRINTS" id="PR00598">
    <property type="entry name" value="HTHMARR"/>
</dbReference>
<dbReference type="Gene3D" id="1.10.10.10">
    <property type="entry name" value="Winged helix-like DNA-binding domain superfamily/Winged helix DNA-binding domain"/>
    <property type="match status" value="1"/>
</dbReference>
<dbReference type="Pfam" id="PF01047">
    <property type="entry name" value="MarR"/>
    <property type="match status" value="1"/>
</dbReference>
<dbReference type="InterPro" id="IPR000835">
    <property type="entry name" value="HTH_MarR-typ"/>
</dbReference>
<gene>
    <name evidence="2" type="ORF">N1028_19080</name>
</gene>
<dbReference type="AlphaFoldDB" id="A0AA41XKX8"/>
<comment type="caution">
    <text evidence="2">The sequence shown here is derived from an EMBL/GenBank/DDBJ whole genome shotgun (WGS) entry which is preliminary data.</text>
</comment>
<keyword evidence="3" id="KW-1185">Reference proteome</keyword>
<dbReference type="PROSITE" id="PS50995">
    <property type="entry name" value="HTH_MARR_2"/>
    <property type="match status" value="1"/>
</dbReference>
<evidence type="ECO:0000313" key="3">
    <source>
        <dbReference type="Proteomes" id="UP001165587"/>
    </source>
</evidence>
<dbReference type="InterPro" id="IPR036390">
    <property type="entry name" value="WH_DNA-bd_sf"/>
</dbReference>
<sequence>MTDDTTVTDSARRVLAAIADLRVAELKMLRRETERSGLKENDLAAMRLLREAGLAERPIGPKDLAAGLGITSASVTVLLDRLEKRGLATRSARSEDRRSLRIDATEAGLEVMASHDQPERIRALAESLDPHDAHVVERVFRDLAAAADTVAPALDEGSGERYRRA</sequence>
<organism evidence="2 3">
    <name type="scientific">Herbiconiux oxytropis</name>
    <dbReference type="NCBI Taxonomy" id="2970915"/>
    <lineage>
        <taxon>Bacteria</taxon>
        <taxon>Bacillati</taxon>
        <taxon>Actinomycetota</taxon>
        <taxon>Actinomycetes</taxon>
        <taxon>Micrococcales</taxon>
        <taxon>Microbacteriaceae</taxon>
        <taxon>Herbiconiux</taxon>
    </lineage>
</organism>
<dbReference type="GO" id="GO:0006950">
    <property type="term" value="P:response to stress"/>
    <property type="evidence" value="ECO:0007669"/>
    <property type="project" value="TreeGrafter"/>
</dbReference>